<gene>
    <name evidence="2" type="ORF">SADUNF_Sadunf19G0045500</name>
</gene>
<name>A0A835MF48_9ROSI</name>
<evidence type="ECO:0000313" key="3">
    <source>
        <dbReference type="Proteomes" id="UP000657918"/>
    </source>
</evidence>
<evidence type="ECO:0000313" key="2">
    <source>
        <dbReference type="EMBL" id="KAF9661219.1"/>
    </source>
</evidence>
<keyword evidence="3" id="KW-1185">Reference proteome</keyword>
<accession>A0A835MF48</accession>
<dbReference type="Proteomes" id="UP000657918">
    <property type="component" value="Unassembled WGS sequence"/>
</dbReference>
<proteinExistence type="predicted"/>
<dbReference type="PANTHER" id="PTHR34941">
    <property type="entry name" value="DEHYDRIN HIRD11"/>
    <property type="match status" value="1"/>
</dbReference>
<reference evidence="2 3" key="1">
    <citation type="submission" date="2020-10" db="EMBL/GenBank/DDBJ databases">
        <title>Plant Genome Project.</title>
        <authorList>
            <person name="Zhang R.-G."/>
        </authorList>
    </citation>
    <scope>NUCLEOTIDE SEQUENCE [LARGE SCALE GENOMIC DNA]</scope>
    <source>
        <strain evidence="2">FAFU-HL-1</strain>
        <tissue evidence="2">Leaf</tissue>
    </source>
</reference>
<dbReference type="AlphaFoldDB" id="A0A835MF48"/>
<dbReference type="EMBL" id="JADGMS010000019">
    <property type="protein sequence ID" value="KAF9661219.1"/>
    <property type="molecule type" value="Genomic_DNA"/>
</dbReference>
<protein>
    <submittedName>
        <fullName evidence="2">Uncharacterized protein</fullName>
    </submittedName>
</protein>
<organism evidence="2 3">
    <name type="scientific">Salix dunnii</name>
    <dbReference type="NCBI Taxonomy" id="1413687"/>
    <lineage>
        <taxon>Eukaryota</taxon>
        <taxon>Viridiplantae</taxon>
        <taxon>Streptophyta</taxon>
        <taxon>Embryophyta</taxon>
        <taxon>Tracheophyta</taxon>
        <taxon>Spermatophyta</taxon>
        <taxon>Magnoliopsida</taxon>
        <taxon>eudicotyledons</taxon>
        <taxon>Gunneridae</taxon>
        <taxon>Pentapetalae</taxon>
        <taxon>rosids</taxon>
        <taxon>fabids</taxon>
        <taxon>Malpighiales</taxon>
        <taxon>Salicaceae</taxon>
        <taxon>Saliceae</taxon>
        <taxon>Salix</taxon>
    </lineage>
</organism>
<feature type="region of interest" description="Disordered" evidence="1">
    <location>
        <begin position="1"/>
        <end position="47"/>
    </location>
</feature>
<dbReference type="PANTHER" id="PTHR34941:SF1">
    <property type="entry name" value="DEHYDRIN HIRD11"/>
    <property type="match status" value="1"/>
</dbReference>
<evidence type="ECO:0000256" key="1">
    <source>
        <dbReference type="SAM" id="MobiDB-lite"/>
    </source>
</evidence>
<sequence>MSGIMHKIEETLHIGGKKEEHKSETHGEHKGEYHGEHKPEHGEHKEGFVHKIHGDGHAATATAIKKLSLSLDIRCVGSVTEVEVLSNSIRD</sequence>
<dbReference type="GO" id="GO:0046872">
    <property type="term" value="F:metal ion binding"/>
    <property type="evidence" value="ECO:0007669"/>
    <property type="project" value="InterPro"/>
</dbReference>
<comment type="caution">
    <text evidence="2">The sequence shown here is derived from an EMBL/GenBank/DDBJ whole genome shotgun (WGS) entry which is preliminary data.</text>
</comment>
<dbReference type="InterPro" id="IPR039285">
    <property type="entry name" value="HIRD11-like"/>
</dbReference>
<dbReference type="OrthoDB" id="1723991at2759"/>